<dbReference type="Proteomes" id="UP001157125">
    <property type="component" value="Unassembled WGS sequence"/>
</dbReference>
<dbReference type="EC" id="3.1.3.25" evidence="6"/>
<keyword evidence="8" id="KW-1185">Reference proteome</keyword>
<evidence type="ECO:0000256" key="1">
    <source>
        <dbReference type="ARBA" id="ARBA00001033"/>
    </source>
</evidence>
<dbReference type="Gene3D" id="3.40.190.80">
    <property type="match status" value="1"/>
</dbReference>
<comment type="similarity">
    <text evidence="6">Belongs to the inositol monophosphatase superfamily.</text>
</comment>
<keyword evidence="3 6" id="KW-0479">Metal-binding</keyword>
<comment type="catalytic activity">
    <reaction evidence="1 6">
        <text>a myo-inositol phosphate + H2O = myo-inositol + phosphate</text>
        <dbReference type="Rhea" id="RHEA:24056"/>
        <dbReference type="ChEBI" id="CHEBI:15377"/>
        <dbReference type="ChEBI" id="CHEBI:17268"/>
        <dbReference type="ChEBI" id="CHEBI:43474"/>
        <dbReference type="ChEBI" id="CHEBI:84139"/>
        <dbReference type="EC" id="3.1.3.25"/>
    </reaction>
</comment>
<comment type="cofactor">
    <cofactor evidence="2 6">
        <name>Mg(2+)</name>
        <dbReference type="ChEBI" id="CHEBI:18420"/>
    </cofactor>
</comment>
<dbReference type="PANTHER" id="PTHR20854">
    <property type="entry name" value="INOSITOL MONOPHOSPHATASE"/>
    <property type="match status" value="1"/>
</dbReference>
<dbReference type="InterPro" id="IPR000760">
    <property type="entry name" value="Inositol_monophosphatase-like"/>
</dbReference>
<dbReference type="PANTHER" id="PTHR20854:SF4">
    <property type="entry name" value="INOSITOL-1-MONOPHOSPHATASE-RELATED"/>
    <property type="match status" value="1"/>
</dbReference>
<name>A0ABQ6I829_9MICO</name>
<dbReference type="SUPFAM" id="SSF56655">
    <property type="entry name" value="Carbohydrate phosphatase"/>
    <property type="match status" value="1"/>
</dbReference>
<dbReference type="InterPro" id="IPR033942">
    <property type="entry name" value="IMPase"/>
</dbReference>
<evidence type="ECO:0000256" key="5">
    <source>
        <dbReference type="ARBA" id="ARBA00022842"/>
    </source>
</evidence>
<dbReference type="Pfam" id="PF00459">
    <property type="entry name" value="Inositol_P"/>
    <property type="match status" value="1"/>
</dbReference>
<dbReference type="PRINTS" id="PR00377">
    <property type="entry name" value="IMPHPHTASES"/>
</dbReference>
<protein>
    <recommendedName>
        <fullName evidence="6">Inositol-1-monophosphatase</fullName>
        <ecNumber evidence="6">3.1.3.25</ecNumber>
    </recommendedName>
</protein>
<evidence type="ECO:0000256" key="2">
    <source>
        <dbReference type="ARBA" id="ARBA00001946"/>
    </source>
</evidence>
<dbReference type="CDD" id="cd01639">
    <property type="entry name" value="IMPase"/>
    <property type="match status" value="1"/>
</dbReference>
<dbReference type="RefSeq" id="WP_284327124.1">
    <property type="nucleotide sequence ID" value="NZ_BSUN01000001.1"/>
</dbReference>
<evidence type="ECO:0000313" key="7">
    <source>
        <dbReference type="EMBL" id="GMA33925.1"/>
    </source>
</evidence>
<proteinExistence type="inferred from homology"/>
<dbReference type="PROSITE" id="PS00629">
    <property type="entry name" value="IMP_1"/>
    <property type="match status" value="1"/>
</dbReference>
<evidence type="ECO:0000256" key="3">
    <source>
        <dbReference type="ARBA" id="ARBA00022723"/>
    </source>
</evidence>
<reference evidence="8" key="1">
    <citation type="journal article" date="2019" name="Int. J. Syst. Evol. Microbiol.">
        <title>The Global Catalogue of Microorganisms (GCM) 10K type strain sequencing project: providing services to taxonomists for standard genome sequencing and annotation.</title>
        <authorList>
            <consortium name="The Broad Institute Genomics Platform"/>
            <consortium name="The Broad Institute Genome Sequencing Center for Infectious Disease"/>
            <person name="Wu L."/>
            <person name="Ma J."/>
        </authorList>
    </citation>
    <scope>NUCLEOTIDE SEQUENCE [LARGE SCALE GENOMIC DNA]</scope>
    <source>
        <strain evidence="8">NBRC 112299</strain>
    </source>
</reference>
<dbReference type="Gene3D" id="3.30.540.10">
    <property type="entry name" value="Fructose-1,6-Bisphosphatase, subunit A, domain 1"/>
    <property type="match status" value="1"/>
</dbReference>
<evidence type="ECO:0000313" key="8">
    <source>
        <dbReference type="Proteomes" id="UP001157125"/>
    </source>
</evidence>
<evidence type="ECO:0000256" key="4">
    <source>
        <dbReference type="ARBA" id="ARBA00022801"/>
    </source>
</evidence>
<gene>
    <name evidence="7" type="primary">suhB</name>
    <name evidence="7" type="ORF">GCM10025876_01290</name>
</gene>
<keyword evidence="4 6" id="KW-0378">Hydrolase</keyword>
<evidence type="ECO:0000256" key="6">
    <source>
        <dbReference type="RuleBase" id="RU364068"/>
    </source>
</evidence>
<organism evidence="7 8">
    <name type="scientific">Demequina litorisediminis</name>
    <dbReference type="NCBI Taxonomy" id="1849022"/>
    <lineage>
        <taxon>Bacteria</taxon>
        <taxon>Bacillati</taxon>
        <taxon>Actinomycetota</taxon>
        <taxon>Actinomycetes</taxon>
        <taxon>Micrococcales</taxon>
        <taxon>Demequinaceae</taxon>
        <taxon>Demequina</taxon>
    </lineage>
</organism>
<accession>A0ABQ6I829</accession>
<dbReference type="InterPro" id="IPR020583">
    <property type="entry name" value="Inositol_monoP_metal-BS"/>
</dbReference>
<dbReference type="EMBL" id="BSUN01000001">
    <property type="protein sequence ID" value="GMA33925.1"/>
    <property type="molecule type" value="Genomic_DNA"/>
</dbReference>
<comment type="caution">
    <text evidence="7">The sequence shown here is derived from an EMBL/GenBank/DDBJ whole genome shotgun (WGS) entry which is preliminary data.</text>
</comment>
<keyword evidence="5 6" id="KW-0460">Magnesium</keyword>
<sequence>MTEARTLLDVARTLAVEAGDLVRHGRSQAEVAATKSSSVDIVTQMDLAAERLIRTRLAALRPDDGILGEEGDDVPTRSGVTWVVDPIDGTVNYLYGLPHYAVSVAAVTGDPSPARWTIEAGAIVDGSGVLWSAARGEGAWRDGVALRRDGGPELAQSLVATGFQYVAERRRLQGAVAAALLDQVRDIRRLGSAAVDLCLVAAGTIDAYYEHGLQAWDMAAGLLIAQEAGVKTGNLAGGPADSSVLIAAVPERWQELRDALDAASAGDMWDAARR</sequence>